<feature type="site" description="Important for substrate specificity" evidence="4">
    <location>
        <position position="156"/>
    </location>
</feature>
<sequence length="194" mass="21613">MQEKRFVLASNSPRRIALLKLLGYKFDIIPHEIEEDVCCDILPSDLVQNLAFLKANDVAKRVDDAIIIAADTIISCKGAILGKPKDVYDAKRMLSMLSGTEHDVLSGICIINMPLKKKLLRIGRTYIKIKHISEDEIDAYIQTGEPLDKAGAYAIQGKEKKFIEKIDGSYTNAVGLPLEIVREMLNNILNDTNA</sequence>
<dbReference type="HAMAP" id="MF_00528">
    <property type="entry name" value="Maf"/>
    <property type="match status" value="1"/>
</dbReference>
<dbReference type="Gene3D" id="3.90.950.10">
    <property type="match status" value="1"/>
</dbReference>
<feature type="active site" description="Proton acceptor" evidence="4">
    <location>
        <position position="71"/>
    </location>
</feature>
<feature type="site" description="Important for substrate specificity" evidence="4">
    <location>
        <position position="14"/>
    </location>
</feature>
<dbReference type="GO" id="GO:0009117">
    <property type="term" value="P:nucleotide metabolic process"/>
    <property type="evidence" value="ECO:0007669"/>
    <property type="project" value="UniProtKB-KW"/>
</dbReference>
<accession>A0A533QFK4</accession>
<dbReference type="Proteomes" id="UP000319783">
    <property type="component" value="Unassembled WGS sequence"/>
</dbReference>
<gene>
    <name evidence="5" type="ORF">JETT_0230</name>
</gene>
<keyword evidence="3 4" id="KW-0546">Nucleotide metabolism</keyword>
<dbReference type="PANTHER" id="PTHR43213">
    <property type="entry name" value="BIFUNCTIONAL DTTP/UTP PYROPHOSPHATASE/METHYLTRANSFERASE PROTEIN-RELATED"/>
    <property type="match status" value="1"/>
</dbReference>
<reference evidence="5 6" key="1">
    <citation type="submission" date="2019-04" db="EMBL/GenBank/DDBJ databases">
        <title>Genome of a novel bacterium Candidatus Jettenia ecosi reconstructed from metagenome of an anammox bioreactor.</title>
        <authorList>
            <person name="Mardanov A.V."/>
            <person name="Beletsky A.V."/>
            <person name="Ravin N.V."/>
            <person name="Botchkova E.A."/>
            <person name="Litti Y.V."/>
            <person name="Nozhevnikova A.N."/>
        </authorList>
    </citation>
    <scope>NUCLEOTIDE SEQUENCE [LARGE SCALE GENOMIC DNA]</scope>
    <source>
        <strain evidence="5">J2</strain>
    </source>
</reference>
<dbReference type="EMBL" id="SULG01000003">
    <property type="protein sequence ID" value="TLD43412.1"/>
    <property type="molecule type" value="Genomic_DNA"/>
</dbReference>
<keyword evidence="2 4" id="KW-0378">Hydrolase</keyword>
<dbReference type="PIRSF" id="PIRSF006305">
    <property type="entry name" value="Maf"/>
    <property type="match status" value="1"/>
</dbReference>
<comment type="caution">
    <text evidence="5">The sequence shown here is derived from an EMBL/GenBank/DDBJ whole genome shotgun (WGS) entry which is preliminary data.</text>
</comment>
<comment type="caution">
    <text evidence="4">Lacks conserved residue(s) required for the propagation of feature annotation.</text>
</comment>
<evidence type="ECO:0000313" key="6">
    <source>
        <dbReference type="Proteomes" id="UP000319783"/>
    </source>
</evidence>
<comment type="cofactor">
    <cofactor evidence="1 4">
        <name>a divalent metal cation</name>
        <dbReference type="ChEBI" id="CHEBI:60240"/>
    </cofactor>
</comment>
<keyword evidence="4" id="KW-0963">Cytoplasm</keyword>
<evidence type="ECO:0000256" key="4">
    <source>
        <dbReference type="HAMAP-Rule" id="MF_00528"/>
    </source>
</evidence>
<dbReference type="EC" id="3.6.1.9" evidence="4"/>
<dbReference type="InterPro" id="IPR029001">
    <property type="entry name" value="ITPase-like_fam"/>
</dbReference>
<proteinExistence type="inferred from homology"/>
<organism evidence="5 6">
    <name type="scientific">Candidatus Jettenia ecosi</name>
    <dbReference type="NCBI Taxonomy" id="2494326"/>
    <lineage>
        <taxon>Bacteria</taxon>
        <taxon>Pseudomonadati</taxon>
        <taxon>Planctomycetota</taxon>
        <taxon>Candidatus Brocadiia</taxon>
        <taxon>Candidatus Brocadiales</taxon>
        <taxon>Candidatus Brocadiaceae</taxon>
        <taxon>Candidatus Jettenia</taxon>
    </lineage>
</organism>
<evidence type="ECO:0000313" key="5">
    <source>
        <dbReference type="EMBL" id="TLD43412.1"/>
    </source>
</evidence>
<comment type="catalytic activity">
    <reaction evidence="4">
        <text>UTP + H2O = UMP + diphosphate + H(+)</text>
        <dbReference type="Rhea" id="RHEA:29395"/>
        <dbReference type="ChEBI" id="CHEBI:15377"/>
        <dbReference type="ChEBI" id="CHEBI:15378"/>
        <dbReference type="ChEBI" id="CHEBI:33019"/>
        <dbReference type="ChEBI" id="CHEBI:46398"/>
        <dbReference type="ChEBI" id="CHEBI:57865"/>
        <dbReference type="EC" id="3.6.1.9"/>
    </reaction>
</comment>
<dbReference type="CDD" id="cd00555">
    <property type="entry name" value="Maf"/>
    <property type="match status" value="1"/>
</dbReference>
<dbReference type="Pfam" id="PF02545">
    <property type="entry name" value="Maf"/>
    <property type="match status" value="1"/>
</dbReference>
<comment type="catalytic activity">
    <reaction evidence="4">
        <text>dTTP + H2O = dTMP + diphosphate + H(+)</text>
        <dbReference type="Rhea" id="RHEA:28534"/>
        <dbReference type="ChEBI" id="CHEBI:15377"/>
        <dbReference type="ChEBI" id="CHEBI:15378"/>
        <dbReference type="ChEBI" id="CHEBI:33019"/>
        <dbReference type="ChEBI" id="CHEBI:37568"/>
        <dbReference type="ChEBI" id="CHEBI:63528"/>
        <dbReference type="EC" id="3.6.1.9"/>
    </reaction>
</comment>
<feature type="site" description="Important for substrate specificity" evidence="4">
    <location>
        <position position="72"/>
    </location>
</feature>
<dbReference type="SUPFAM" id="SSF52972">
    <property type="entry name" value="ITPase-like"/>
    <property type="match status" value="1"/>
</dbReference>
<dbReference type="AlphaFoldDB" id="A0A533QFK4"/>
<dbReference type="NCBIfam" id="TIGR00172">
    <property type="entry name" value="maf"/>
    <property type="match status" value="1"/>
</dbReference>
<dbReference type="PANTHER" id="PTHR43213:SF5">
    <property type="entry name" value="BIFUNCTIONAL DTTP_UTP PYROPHOSPHATASE_METHYLTRANSFERASE PROTEIN-RELATED"/>
    <property type="match status" value="1"/>
</dbReference>
<comment type="similarity">
    <text evidence="4">Belongs to the Maf family. YhdE subfamily.</text>
</comment>
<dbReference type="InterPro" id="IPR003697">
    <property type="entry name" value="Maf-like"/>
</dbReference>
<dbReference type="GO" id="GO:0036221">
    <property type="term" value="F:UTP diphosphatase activity"/>
    <property type="evidence" value="ECO:0007669"/>
    <property type="project" value="RHEA"/>
</dbReference>
<evidence type="ECO:0000256" key="3">
    <source>
        <dbReference type="ARBA" id="ARBA00023080"/>
    </source>
</evidence>
<name>A0A533QFK4_9BACT</name>
<evidence type="ECO:0000256" key="1">
    <source>
        <dbReference type="ARBA" id="ARBA00001968"/>
    </source>
</evidence>
<comment type="subcellular location">
    <subcellularLocation>
        <location evidence="4">Cytoplasm</location>
    </subcellularLocation>
</comment>
<dbReference type="GO" id="GO:0036218">
    <property type="term" value="F:dTTP diphosphatase activity"/>
    <property type="evidence" value="ECO:0007669"/>
    <property type="project" value="RHEA"/>
</dbReference>
<evidence type="ECO:0000256" key="2">
    <source>
        <dbReference type="ARBA" id="ARBA00022801"/>
    </source>
</evidence>
<comment type="function">
    <text evidence="4">Nucleoside triphosphate pyrophosphatase that hydrolyzes dTTP and UTP. May have a dual role in cell division arrest and in preventing the incorporation of modified nucleotides into cellular nucleic acids.</text>
</comment>
<protein>
    <recommendedName>
        <fullName evidence="4">dTTP/UTP pyrophosphatase</fullName>
        <shortName evidence="4">dTTPase/UTPase</shortName>
        <ecNumber evidence="4">3.6.1.9</ecNumber>
    </recommendedName>
    <alternativeName>
        <fullName evidence="4">Nucleoside triphosphate pyrophosphatase</fullName>
    </alternativeName>
    <alternativeName>
        <fullName evidence="4">Nucleotide pyrophosphatase</fullName>
        <shortName evidence="4">Nucleotide PPase</shortName>
    </alternativeName>
</protein>
<dbReference type="GO" id="GO:0005737">
    <property type="term" value="C:cytoplasm"/>
    <property type="evidence" value="ECO:0007669"/>
    <property type="project" value="UniProtKB-SubCell"/>
</dbReference>